<organism evidence="1 2">
    <name type="scientific">Aporhodopirellula rubra</name>
    <dbReference type="NCBI Taxonomy" id="980271"/>
    <lineage>
        <taxon>Bacteria</taxon>
        <taxon>Pseudomonadati</taxon>
        <taxon>Planctomycetota</taxon>
        <taxon>Planctomycetia</taxon>
        <taxon>Pirellulales</taxon>
        <taxon>Pirellulaceae</taxon>
        <taxon>Aporhodopirellula</taxon>
    </lineage>
</organism>
<accession>A0A7W5E720</accession>
<evidence type="ECO:0000313" key="2">
    <source>
        <dbReference type="Proteomes" id="UP000536179"/>
    </source>
</evidence>
<dbReference type="EMBL" id="JACHXU010000038">
    <property type="protein sequence ID" value="MBB3210467.1"/>
    <property type="molecule type" value="Genomic_DNA"/>
</dbReference>
<keyword evidence="2" id="KW-1185">Reference proteome</keyword>
<comment type="caution">
    <text evidence="1">The sequence shown here is derived from an EMBL/GenBank/DDBJ whole genome shotgun (WGS) entry which is preliminary data.</text>
</comment>
<gene>
    <name evidence="1" type="ORF">FHS27_006314</name>
</gene>
<dbReference type="Proteomes" id="UP000536179">
    <property type="component" value="Unassembled WGS sequence"/>
</dbReference>
<sequence>MKLSRMVLVPEEQRMLKQHNSLWPQLDTGMHVEELVRKDQQLHDAEASRLADFYK</sequence>
<dbReference type="AlphaFoldDB" id="A0A7W5E720"/>
<evidence type="ECO:0000313" key="1">
    <source>
        <dbReference type="EMBL" id="MBB3210467.1"/>
    </source>
</evidence>
<name>A0A7W5E720_9BACT</name>
<proteinExistence type="predicted"/>
<reference evidence="1 2" key="1">
    <citation type="submission" date="2020-08" db="EMBL/GenBank/DDBJ databases">
        <title>Genomic Encyclopedia of Type Strains, Phase III (KMG-III): the genomes of soil and plant-associated and newly described type strains.</title>
        <authorList>
            <person name="Whitman W."/>
        </authorList>
    </citation>
    <scope>NUCLEOTIDE SEQUENCE [LARGE SCALE GENOMIC DNA]</scope>
    <source>
        <strain evidence="1 2">CECT 8075</strain>
    </source>
</reference>
<protein>
    <submittedName>
        <fullName evidence="1">Uncharacterized protein</fullName>
    </submittedName>
</protein>